<evidence type="ECO:0000256" key="6">
    <source>
        <dbReference type="ARBA" id="ARBA00022777"/>
    </source>
</evidence>
<dbReference type="SMART" id="SM00612">
    <property type="entry name" value="Kelch"/>
    <property type="match status" value="1"/>
</dbReference>
<evidence type="ECO:0000259" key="9">
    <source>
        <dbReference type="PROSITE" id="PS50011"/>
    </source>
</evidence>
<sequence length="629" mass="71433">MMHLMKQFEYLKIQLKAIKLATNNFANENCIGRGGFGKVYKGELVHYKGQEIVAIKRLDPVFGQGNPEFWREIIMLSLYKHDNIVSLLGFCDESEEKILVYEYASKRSLDLYLNNHDLIWIHRLNICIGAARGLAYLHNPFGTQQRVLHRDIKSSNILLDENWNAKISDLGLSKFGPANQDYTFLVTNGVGTIGYCDPLYMETGLLTKESDVYSFGVVLFEVLCGRLCIGNKNGIHRPSLTGLVRQYYSQNKIKEIIFDKIKDEINPKSLEAFTTIAYRCLSRDLEERPLMTDIVSILESAREYQLELNSFDLKNNPIQSSSYEQGETTQEKSSDMLVLMLCSIGVWEGFYPLRNKWIRLPTIPCEESFNYSEQESVAVGSELLVFGREVFEFVTWKYSFIRRHWLKCDGMNHPRSLFGSGTLGSIAIVAGGCDKNGNILKSAELYDSSTGRWEILPDMHSPRRLCSSFFMDKKFYVIGGMTSSTDSLTCGEEFDLNTKHWRKIDGMYPIIVNKVTQAPPLVAVVSNELYALDYLSSMVKKYDKNKNSWDVLGRLPVKASSMEGWGLVFKACGDGLLVVYGQRTLGNESLVLNSCSPKSRVEDGILDWNVLGVKEQKSPFIYDCVVMDC</sequence>
<dbReference type="InterPro" id="IPR001245">
    <property type="entry name" value="Ser-Thr/Tyr_kinase_cat_dom"/>
</dbReference>
<evidence type="ECO:0000256" key="1">
    <source>
        <dbReference type="ARBA" id="ARBA00022441"/>
    </source>
</evidence>
<dbReference type="PROSITE" id="PS50011">
    <property type="entry name" value="PROTEIN_KINASE_DOM"/>
    <property type="match status" value="1"/>
</dbReference>
<keyword evidence="7 8" id="KW-0067">ATP-binding</keyword>
<keyword evidence="6" id="KW-0418">Kinase</keyword>
<dbReference type="PANTHER" id="PTHR46122">
    <property type="entry name" value="GALACTOSE OXIDASE/KELCH REPEAT PROTEIN-RELATED"/>
    <property type="match status" value="1"/>
</dbReference>
<comment type="caution">
    <text evidence="10">The sequence shown here is derived from an EMBL/GenBank/DDBJ whole genome shotgun (WGS) entry which is preliminary data.</text>
</comment>
<dbReference type="Pfam" id="PF07714">
    <property type="entry name" value="PK_Tyr_Ser-Thr"/>
    <property type="match status" value="1"/>
</dbReference>
<evidence type="ECO:0000256" key="4">
    <source>
        <dbReference type="ARBA" id="ARBA00022737"/>
    </source>
</evidence>
<dbReference type="InterPro" id="IPR017441">
    <property type="entry name" value="Protein_kinase_ATP_BS"/>
</dbReference>
<dbReference type="FunFam" id="2.120.10.80:FF:000007">
    <property type="entry name" value="F-box/kelch-repeat protein SKIP11"/>
    <property type="match status" value="1"/>
</dbReference>
<dbReference type="PANTHER" id="PTHR46122:SF1">
    <property type="entry name" value="F-BOX DOMAIN-CONTAINING PROTEIN"/>
    <property type="match status" value="1"/>
</dbReference>
<dbReference type="GO" id="GO:0004674">
    <property type="term" value="F:protein serine/threonine kinase activity"/>
    <property type="evidence" value="ECO:0007669"/>
    <property type="project" value="UniProtKB-KW"/>
</dbReference>
<organism evidence="10 11">
    <name type="scientific">Lactuca sativa</name>
    <name type="common">Garden lettuce</name>
    <dbReference type="NCBI Taxonomy" id="4236"/>
    <lineage>
        <taxon>Eukaryota</taxon>
        <taxon>Viridiplantae</taxon>
        <taxon>Streptophyta</taxon>
        <taxon>Embryophyta</taxon>
        <taxon>Tracheophyta</taxon>
        <taxon>Spermatophyta</taxon>
        <taxon>Magnoliopsida</taxon>
        <taxon>eudicotyledons</taxon>
        <taxon>Gunneridae</taxon>
        <taxon>Pentapetalae</taxon>
        <taxon>asterids</taxon>
        <taxon>campanulids</taxon>
        <taxon>Asterales</taxon>
        <taxon>Asteraceae</taxon>
        <taxon>Cichorioideae</taxon>
        <taxon>Cichorieae</taxon>
        <taxon>Lactucinae</taxon>
        <taxon>Lactuca</taxon>
    </lineage>
</organism>
<dbReference type="SUPFAM" id="SSF117281">
    <property type="entry name" value="Kelch motif"/>
    <property type="match status" value="1"/>
</dbReference>
<evidence type="ECO:0000256" key="5">
    <source>
        <dbReference type="ARBA" id="ARBA00022741"/>
    </source>
</evidence>
<feature type="binding site" evidence="8">
    <location>
        <position position="56"/>
    </location>
    <ligand>
        <name>ATP</name>
        <dbReference type="ChEBI" id="CHEBI:30616"/>
    </ligand>
</feature>
<dbReference type="Pfam" id="PF01344">
    <property type="entry name" value="Kelch_1"/>
    <property type="match status" value="2"/>
</dbReference>
<dbReference type="PROSITE" id="PS00107">
    <property type="entry name" value="PROTEIN_KINASE_ATP"/>
    <property type="match status" value="1"/>
</dbReference>
<reference evidence="10 11" key="1">
    <citation type="journal article" date="2017" name="Nat. Commun.">
        <title>Genome assembly with in vitro proximity ligation data and whole-genome triplication in lettuce.</title>
        <authorList>
            <person name="Reyes-Chin-Wo S."/>
            <person name="Wang Z."/>
            <person name="Yang X."/>
            <person name="Kozik A."/>
            <person name="Arikit S."/>
            <person name="Song C."/>
            <person name="Xia L."/>
            <person name="Froenicke L."/>
            <person name="Lavelle D.O."/>
            <person name="Truco M.J."/>
            <person name="Xia R."/>
            <person name="Zhu S."/>
            <person name="Xu C."/>
            <person name="Xu H."/>
            <person name="Xu X."/>
            <person name="Cox K."/>
            <person name="Korf I."/>
            <person name="Meyers B.C."/>
            <person name="Michelmore R.W."/>
        </authorList>
    </citation>
    <scope>NUCLEOTIDE SEQUENCE [LARGE SCALE GENOMIC DNA]</scope>
    <source>
        <strain evidence="11">cv. Salinas</strain>
        <tissue evidence="10">Seedlings</tissue>
    </source>
</reference>
<evidence type="ECO:0000256" key="2">
    <source>
        <dbReference type="ARBA" id="ARBA00022527"/>
    </source>
</evidence>
<evidence type="ECO:0000256" key="8">
    <source>
        <dbReference type="PROSITE-ProRule" id="PRU10141"/>
    </source>
</evidence>
<dbReference type="FunFam" id="3.30.200.20:FF:000039">
    <property type="entry name" value="receptor-like protein kinase FERONIA"/>
    <property type="match status" value="1"/>
</dbReference>
<dbReference type="Gene3D" id="2.120.10.80">
    <property type="entry name" value="Kelch-type beta propeller"/>
    <property type="match status" value="1"/>
</dbReference>
<dbReference type="GO" id="GO:0005524">
    <property type="term" value="F:ATP binding"/>
    <property type="evidence" value="ECO:0007669"/>
    <property type="project" value="UniProtKB-UniRule"/>
</dbReference>
<keyword evidence="2" id="KW-0723">Serine/threonine-protein kinase</keyword>
<keyword evidence="3" id="KW-0808">Transferase</keyword>
<dbReference type="InterPro" id="IPR052439">
    <property type="entry name" value="F-box/Kelch-repeat"/>
</dbReference>
<dbReference type="InterPro" id="IPR006652">
    <property type="entry name" value="Kelch_1"/>
</dbReference>
<name>A0A9R1UYX0_LACSA</name>
<dbReference type="Gene3D" id="1.10.510.10">
    <property type="entry name" value="Transferase(Phosphotransferase) domain 1"/>
    <property type="match status" value="1"/>
</dbReference>
<feature type="domain" description="Protein kinase" evidence="9">
    <location>
        <begin position="25"/>
        <end position="305"/>
    </location>
</feature>
<dbReference type="SUPFAM" id="SSF56112">
    <property type="entry name" value="Protein kinase-like (PK-like)"/>
    <property type="match status" value="1"/>
</dbReference>
<protein>
    <recommendedName>
        <fullName evidence="9">Protein kinase domain-containing protein</fullName>
    </recommendedName>
</protein>
<dbReference type="InterPro" id="IPR008271">
    <property type="entry name" value="Ser/Thr_kinase_AS"/>
</dbReference>
<dbReference type="PROSITE" id="PS00108">
    <property type="entry name" value="PROTEIN_KINASE_ST"/>
    <property type="match status" value="1"/>
</dbReference>
<dbReference type="OrthoDB" id="4062651at2759"/>
<evidence type="ECO:0000256" key="7">
    <source>
        <dbReference type="ARBA" id="ARBA00022840"/>
    </source>
</evidence>
<evidence type="ECO:0000313" key="10">
    <source>
        <dbReference type="EMBL" id="KAJ0196366.1"/>
    </source>
</evidence>
<dbReference type="EMBL" id="NBSK02000007">
    <property type="protein sequence ID" value="KAJ0196366.1"/>
    <property type="molecule type" value="Genomic_DNA"/>
</dbReference>
<keyword evidence="4" id="KW-0677">Repeat</keyword>
<dbReference type="SMART" id="SM00220">
    <property type="entry name" value="S_TKc"/>
    <property type="match status" value="1"/>
</dbReference>
<dbReference type="GO" id="GO:0005634">
    <property type="term" value="C:nucleus"/>
    <property type="evidence" value="ECO:0000318"/>
    <property type="project" value="GO_Central"/>
</dbReference>
<evidence type="ECO:0000256" key="3">
    <source>
        <dbReference type="ARBA" id="ARBA00022679"/>
    </source>
</evidence>
<dbReference type="InterPro" id="IPR015915">
    <property type="entry name" value="Kelch-typ_b-propeller"/>
</dbReference>
<dbReference type="Proteomes" id="UP000235145">
    <property type="component" value="Unassembled WGS sequence"/>
</dbReference>
<dbReference type="AlphaFoldDB" id="A0A9R1UYX0"/>
<keyword evidence="11" id="KW-1185">Reference proteome</keyword>
<keyword evidence="1" id="KW-0880">Kelch repeat</keyword>
<keyword evidence="5 8" id="KW-0547">Nucleotide-binding</keyword>
<accession>A0A9R1UYX0</accession>
<dbReference type="Gene3D" id="3.30.200.20">
    <property type="entry name" value="Phosphorylase Kinase, domain 1"/>
    <property type="match status" value="1"/>
</dbReference>
<dbReference type="InterPro" id="IPR011009">
    <property type="entry name" value="Kinase-like_dom_sf"/>
</dbReference>
<dbReference type="InterPro" id="IPR000719">
    <property type="entry name" value="Prot_kinase_dom"/>
</dbReference>
<proteinExistence type="predicted"/>
<evidence type="ECO:0000313" key="11">
    <source>
        <dbReference type="Proteomes" id="UP000235145"/>
    </source>
</evidence>
<gene>
    <name evidence="10" type="ORF">LSAT_V11C700362310</name>
</gene>